<dbReference type="PROSITE" id="PS50928">
    <property type="entry name" value="ABC_TM1"/>
    <property type="match status" value="1"/>
</dbReference>
<keyword evidence="11" id="KW-1185">Reference proteome</keyword>
<dbReference type="NCBIfam" id="TIGR01726">
    <property type="entry name" value="HEQRo_perm_3TM"/>
    <property type="match status" value="1"/>
</dbReference>
<reference evidence="10 11" key="1">
    <citation type="submission" date="2019-06" db="EMBL/GenBank/DDBJ databases">
        <title>Sequencing the genomes of 1000 actinobacteria strains.</title>
        <authorList>
            <person name="Klenk H.-P."/>
        </authorList>
    </citation>
    <scope>NUCLEOTIDE SEQUENCE [LARGE SCALE GENOMIC DNA]</scope>
    <source>
        <strain evidence="10 11">DSM 20427</strain>
    </source>
</reference>
<dbReference type="PANTHER" id="PTHR30614:SF21">
    <property type="entry name" value="AMINO ACID ABC TRANSPORTER PERMEASE"/>
    <property type="match status" value="1"/>
</dbReference>
<dbReference type="AlphaFoldDB" id="A0A4Y3UNF6"/>
<dbReference type="InterPro" id="IPR010065">
    <property type="entry name" value="AA_ABC_transptr_permease_3TM"/>
</dbReference>
<dbReference type="CDD" id="cd06261">
    <property type="entry name" value="TM_PBP2"/>
    <property type="match status" value="1"/>
</dbReference>
<dbReference type="PANTHER" id="PTHR30614">
    <property type="entry name" value="MEMBRANE COMPONENT OF AMINO ACID ABC TRANSPORTER"/>
    <property type="match status" value="1"/>
</dbReference>
<evidence type="ECO:0000256" key="6">
    <source>
        <dbReference type="ARBA" id="ARBA00023136"/>
    </source>
</evidence>
<feature type="domain" description="ABC transmembrane type-1" evidence="9">
    <location>
        <begin position="66"/>
        <end position="257"/>
    </location>
</feature>
<gene>
    <name evidence="10" type="ORF">FHX68_0059</name>
</gene>
<comment type="caution">
    <text evidence="10">The sequence shown here is derived from an EMBL/GenBank/DDBJ whole genome shotgun (WGS) entry which is preliminary data.</text>
</comment>
<dbReference type="Proteomes" id="UP000319804">
    <property type="component" value="Unassembled WGS sequence"/>
</dbReference>
<keyword evidence="5 7" id="KW-1133">Transmembrane helix</keyword>
<dbReference type="Pfam" id="PF00528">
    <property type="entry name" value="BPD_transp_1"/>
    <property type="match status" value="1"/>
</dbReference>
<evidence type="ECO:0000313" key="10">
    <source>
        <dbReference type="EMBL" id="TQM99994.1"/>
    </source>
</evidence>
<dbReference type="SUPFAM" id="SSF161098">
    <property type="entry name" value="MetI-like"/>
    <property type="match status" value="1"/>
</dbReference>
<evidence type="ECO:0000256" key="8">
    <source>
        <dbReference type="SAM" id="MobiDB-lite"/>
    </source>
</evidence>
<feature type="transmembrane region" description="Helical" evidence="7">
    <location>
        <begin position="19"/>
        <end position="37"/>
    </location>
</feature>
<keyword evidence="3" id="KW-1003">Cell membrane</keyword>
<keyword evidence="2 7" id="KW-0813">Transport</keyword>
<sequence>MSSVLYDVPGPKAIARNRILAVITALLVLAGIAWVIWRFAVTGQFTAKKWELFTYSSIWALFGEATLNTLAAFAAAAVGALVLGFLLALGRLSDHAWVRVPVGWIIEILRAIPVLIFMMLLYYGLPVVGIKMQPYWAVVIALVAYNGSVLAEVIRAGVESLPRGQSEAGYAIGLRKSGVMAFVLLPQAIRAMMPVIVAQLVVTLKDTALGFIITYHELLYLVKLLGSNAVYGSPLIPAAIVGGSIYVALCLALSYIARLLEKRLKRQDSALTPVDPMHHPVGDVTDTQLIGLQNVPDGGSGAEGGGFGRRPR</sequence>
<proteinExistence type="inferred from homology"/>
<dbReference type="InterPro" id="IPR043429">
    <property type="entry name" value="ArtM/GltK/GlnP/TcyL/YhdX-like"/>
</dbReference>
<evidence type="ECO:0000259" key="9">
    <source>
        <dbReference type="PROSITE" id="PS50928"/>
    </source>
</evidence>
<protein>
    <submittedName>
        <fullName evidence="10">Amino acid ABC transporter membrane protein 2 (PAAT family)</fullName>
    </submittedName>
</protein>
<name>A0A4Y3UNF6_9MICO</name>
<keyword evidence="6 7" id="KW-0472">Membrane</keyword>
<evidence type="ECO:0000313" key="11">
    <source>
        <dbReference type="Proteomes" id="UP000319804"/>
    </source>
</evidence>
<comment type="similarity">
    <text evidence="7">Belongs to the binding-protein-dependent transport system permease family.</text>
</comment>
<keyword evidence="4 7" id="KW-0812">Transmembrane</keyword>
<dbReference type="InterPro" id="IPR000515">
    <property type="entry name" value="MetI-like"/>
</dbReference>
<dbReference type="GO" id="GO:0006865">
    <property type="term" value="P:amino acid transport"/>
    <property type="evidence" value="ECO:0007669"/>
    <property type="project" value="TreeGrafter"/>
</dbReference>
<evidence type="ECO:0000256" key="5">
    <source>
        <dbReference type="ARBA" id="ARBA00022989"/>
    </source>
</evidence>
<feature type="transmembrane region" description="Helical" evidence="7">
    <location>
        <begin position="57"/>
        <end position="90"/>
    </location>
</feature>
<feature type="transmembrane region" description="Helical" evidence="7">
    <location>
        <begin position="135"/>
        <end position="158"/>
    </location>
</feature>
<comment type="subcellular location">
    <subcellularLocation>
        <location evidence="1 7">Cell membrane</location>
        <topology evidence="1 7">Multi-pass membrane protein</topology>
    </subcellularLocation>
</comment>
<organism evidence="10 11">
    <name type="scientific">Microbacterium lacticum</name>
    <dbReference type="NCBI Taxonomy" id="33885"/>
    <lineage>
        <taxon>Bacteria</taxon>
        <taxon>Bacillati</taxon>
        <taxon>Actinomycetota</taxon>
        <taxon>Actinomycetes</taxon>
        <taxon>Micrococcales</taxon>
        <taxon>Microbacteriaceae</taxon>
        <taxon>Microbacterium</taxon>
    </lineage>
</organism>
<evidence type="ECO:0000256" key="3">
    <source>
        <dbReference type="ARBA" id="ARBA00022475"/>
    </source>
</evidence>
<evidence type="ECO:0000256" key="4">
    <source>
        <dbReference type="ARBA" id="ARBA00022692"/>
    </source>
</evidence>
<feature type="transmembrane region" description="Helical" evidence="7">
    <location>
        <begin position="235"/>
        <end position="257"/>
    </location>
</feature>
<dbReference type="EMBL" id="VFPS01000001">
    <property type="protein sequence ID" value="TQM99994.1"/>
    <property type="molecule type" value="Genomic_DNA"/>
</dbReference>
<evidence type="ECO:0000256" key="7">
    <source>
        <dbReference type="RuleBase" id="RU363032"/>
    </source>
</evidence>
<accession>A0A4Y3UNF6</accession>
<feature type="region of interest" description="Disordered" evidence="8">
    <location>
        <begin position="293"/>
        <end position="312"/>
    </location>
</feature>
<dbReference type="GO" id="GO:0022857">
    <property type="term" value="F:transmembrane transporter activity"/>
    <property type="evidence" value="ECO:0007669"/>
    <property type="project" value="InterPro"/>
</dbReference>
<dbReference type="InterPro" id="IPR035906">
    <property type="entry name" value="MetI-like_sf"/>
</dbReference>
<dbReference type="GO" id="GO:0043190">
    <property type="term" value="C:ATP-binding cassette (ABC) transporter complex"/>
    <property type="evidence" value="ECO:0007669"/>
    <property type="project" value="InterPro"/>
</dbReference>
<dbReference type="RefSeq" id="WP_170214215.1">
    <property type="nucleotide sequence ID" value="NZ_BJNA01000018.1"/>
</dbReference>
<feature type="compositionally biased region" description="Gly residues" evidence="8">
    <location>
        <begin position="298"/>
        <end position="312"/>
    </location>
</feature>
<dbReference type="Gene3D" id="1.10.3720.10">
    <property type="entry name" value="MetI-like"/>
    <property type="match status" value="1"/>
</dbReference>
<feature type="transmembrane region" description="Helical" evidence="7">
    <location>
        <begin position="102"/>
        <end position="123"/>
    </location>
</feature>
<evidence type="ECO:0000256" key="1">
    <source>
        <dbReference type="ARBA" id="ARBA00004651"/>
    </source>
</evidence>
<evidence type="ECO:0000256" key="2">
    <source>
        <dbReference type="ARBA" id="ARBA00022448"/>
    </source>
</evidence>